<sequence length="54" mass="5887">MVGAIDARGLRCPYPVAMMRKALAAMKRGESLVLLADDPLARLDVQNAVYKGRN</sequence>
<name>A0A844A4L0_RHIFR</name>
<dbReference type="CDD" id="cd00291">
    <property type="entry name" value="SirA_YedF_YeeD"/>
    <property type="match status" value="1"/>
</dbReference>
<comment type="caution">
    <text evidence="2">The sequence shown here is derived from an EMBL/GenBank/DDBJ whole genome shotgun (WGS) entry which is preliminary data.</text>
</comment>
<dbReference type="EMBL" id="WISZ01000062">
    <property type="protein sequence ID" value="MQX07903.1"/>
    <property type="molecule type" value="Genomic_DNA"/>
</dbReference>
<organism evidence="2 3">
    <name type="scientific">Rhizobium fredii</name>
    <name type="common">Sinorhizobium fredii</name>
    <dbReference type="NCBI Taxonomy" id="380"/>
    <lineage>
        <taxon>Bacteria</taxon>
        <taxon>Pseudomonadati</taxon>
        <taxon>Pseudomonadota</taxon>
        <taxon>Alphaproteobacteria</taxon>
        <taxon>Hyphomicrobiales</taxon>
        <taxon>Rhizobiaceae</taxon>
        <taxon>Sinorhizobium/Ensifer group</taxon>
        <taxon>Sinorhizobium</taxon>
    </lineage>
</organism>
<dbReference type="Gene3D" id="3.30.110.40">
    <property type="entry name" value="TusA-like domain"/>
    <property type="match status" value="1"/>
</dbReference>
<reference evidence="2 3" key="1">
    <citation type="journal article" date="2013" name="Genome Biol.">
        <title>Comparative genomics of the core and accessory genomes of 48 Sinorhizobium strains comprising five genospecies.</title>
        <authorList>
            <person name="Sugawara M."/>
            <person name="Epstein B."/>
            <person name="Badgley B.D."/>
            <person name="Unno T."/>
            <person name="Xu L."/>
            <person name="Reese J."/>
            <person name="Gyaneshwar P."/>
            <person name="Denny R."/>
            <person name="Mudge J."/>
            <person name="Bharti A.K."/>
            <person name="Farmer A.D."/>
            <person name="May G.D."/>
            <person name="Woodward J.E."/>
            <person name="Medigue C."/>
            <person name="Vallenet D."/>
            <person name="Lajus A."/>
            <person name="Rouy Z."/>
            <person name="Martinez-Vaz B."/>
            <person name="Tiffin P."/>
            <person name="Young N.D."/>
            <person name="Sadowsky M.J."/>
        </authorList>
    </citation>
    <scope>NUCLEOTIDE SEQUENCE [LARGE SCALE GENOMIC DNA]</scope>
    <source>
        <strain evidence="2 3">USDA205</strain>
    </source>
</reference>
<evidence type="ECO:0000313" key="3">
    <source>
        <dbReference type="Proteomes" id="UP000466694"/>
    </source>
</evidence>
<accession>A0A844A4L0</accession>
<gene>
    <name evidence="2" type="ORF">GHK48_06145</name>
</gene>
<dbReference type="AlphaFoldDB" id="A0A844A4L0"/>
<dbReference type="SUPFAM" id="SSF64307">
    <property type="entry name" value="SirA-like"/>
    <property type="match status" value="1"/>
</dbReference>
<evidence type="ECO:0000313" key="2">
    <source>
        <dbReference type="EMBL" id="MQX07903.1"/>
    </source>
</evidence>
<dbReference type="InterPro" id="IPR001455">
    <property type="entry name" value="TusA-like"/>
</dbReference>
<feature type="domain" description="UPF0033" evidence="1">
    <location>
        <begin position="5"/>
        <end position="48"/>
    </location>
</feature>
<dbReference type="Proteomes" id="UP000466694">
    <property type="component" value="Unassembled WGS sequence"/>
</dbReference>
<dbReference type="InterPro" id="IPR036868">
    <property type="entry name" value="TusA-like_sf"/>
</dbReference>
<evidence type="ECO:0000259" key="1">
    <source>
        <dbReference type="Pfam" id="PF01206"/>
    </source>
</evidence>
<dbReference type="Pfam" id="PF01206">
    <property type="entry name" value="TusA"/>
    <property type="match status" value="1"/>
</dbReference>
<protein>
    <recommendedName>
        <fullName evidence="1">UPF0033 domain-containing protein</fullName>
    </recommendedName>
</protein>
<proteinExistence type="predicted"/>